<evidence type="ECO:0000259" key="14">
    <source>
        <dbReference type="Pfam" id="PF16900"/>
    </source>
</evidence>
<feature type="domain" description="Replication protein A OB" evidence="14">
    <location>
        <begin position="294"/>
        <end position="394"/>
    </location>
</feature>
<keyword evidence="5 9" id="KW-0863">Zinc-finger</keyword>
<feature type="domain" description="OB" evidence="11">
    <location>
        <begin position="186"/>
        <end position="269"/>
    </location>
</feature>
<feature type="compositionally biased region" description="Polar residues" evidence="10">
    <location>
        <begin position="128"/>
        <end position="146"/>
    </location>
</feature>
<dbReference type="PANTHER" id="PTHR47165">
    <property type="entry name" value="OS03G0429900 PROTEIN"/>
    <property type="match status" value="1"/>
</dbReference>
<evidence type="ECO:0000313" key="15">
    <source>
        <dbReference type="EMBL" id="KAL0059986.1"/>
    </source>
</evidence>
<feature type="domain" description="Replication factor-A protein 1 N-terminal" evidence="12">
    <location>
        <begin position="10"/>
        <end position="106"/>
    </location>
</feature>
<gene>
    <name evidence="15" type="primary">RPA1_2</name>
    <name evidence="15" type="ORF">AAF712_013222</name>
</gene>
<accession>A0ABR2ZG97</accession>
<comment type="subunit">
    <text evidence="9">Component of the heterotrimeric canonical replication protein A complex (RPA).</text>
</comment>
<keyword evidence="4 9" id="KW-0479">Metal-binding</keyword>
<dbReference type="InterPro" id="IPR047192">
    <property type="entry name" value="Euk_RPA1_DBD_C"/>
</dbReference>
<dbReference type="GO" id="GO:0005840">
    <property type="term" value="C:ribosome"/>
    <property type="evidence" value="ECO:0007669"/>
    <property type="project" value="UniProtKB-KW"/>
</dbReference>
<evidence type="ECO:0000259" key="12">
    <source>
        <dbReference type="Pfam" id="PF04057"/>
    </source>
</evidence>
<keyword evidence="15" id="KW-0687">Ribonucleoprotein</keyword>
<evidence type="ECO:0000256" key="6">
    <source>
        <dbReference type="ARBA" id="ARBA00022833"/>
    </source>
</evidence>
<evidence type="ECO:0000256" key="2">
    <source>
        <dbReference type="ARBA" id="ARBA00005690"/>
    </source>
</evidence>
<dbReference type="InterPro" id="IPR007199">
    <property type="entry name" value="Rep_factor-A_N"/>
</dbReference>
<evidence type="ECO:0000256" key="4">
    <source>
        <dbReference type="ARBA" id="ARBA00022723"/>
    </source>
</evidence>
<evidence type="ECO:0000256" key="9">
    <source>
        <dbReference type="RuleBase" id="RU364130"/>
    </source>
</evidence>
<dbReference type="InterPro" id="IPR012340">
    <property type="entry name" value="NA-bd_OB-fold"/>
</dbReference>
<dbReference type="InterPro" id="IPR031657">
    <property type="entry name" value="REPA_OB_2"/>
</dbReference>
<name>A0ABR2ZG97_9AGAR</name>
<dbReference type="Pfam" id="PF16900">
    <property type="entry name" value="REPA_OB_2"/>
    <property type="match status" value="1"/>
</dbReference>
<feature type="domain" description="Replication factor A C-terminal" evidence="13">
    <location>
        <begin position="461"/>
        <end position="605"/>
    </location>
</feature>
<sequence>MSYELETGVAELLHKAESDDEQLFTAPHTLQVLSVKSVGVKDQADRHRVILSDGRHFVQAMLATQLNHFITDELVSKHTVIVTEKISCNYVQGKRLLILMGIRVLGQAPDKIGDPQNIVKEGEGSDSKPVSTVNTPAPQKAQTNGAQQHQHHQQQQQQRQQPSGNRSSGKTNIHPIEALSPYANNWTIRALVTQKSDIRTWSNTRGEGKLFNFTLADESGEIRATAFNQQAEDLYDRVQEKKVYYVKGGKISLAKKKFSNVQNEYEMTLERNSEVEECLDTTSVPILKYNFVKLDELANLNPDAICDVIAIVKEIGELQELTTRAAVCLLSSQYKKRELTLVDQSLVATRFTLWGKHGETFQPDQDHTVVAIKGAKVGDFGGRNLGSIGTTQIDQNPDMPETFELRGWYDNQGSNATFESHANAPGAMSGGGGKGFQRNEAIDMAHVRELTVGEHENNGRFFSCQGTVMHIKGDNIAYPACSSPNCNKKVVEDGGKWRCEKCQKSYDAPQWRFIMSLAVADHSSQDWFQGFNDVGEAVFGMTGNDVVALKEGDEAGYNRLLQRSIGQTFNFLCRAKTDTFNDQTRVRKGVVRVHKLDFVDEAKHLIQLIDSPWGQTR</sequence>
<keyword evidence="7 9" id="KW-0238">DNA-binding</keyword>
<keyword evidence="3 9" id="KW-0235">DNA replication</keyword>
<feature type="compositionally biased region" description="Polar residues" evidence="10">
    <location>
        <begin position="162"/>
        <end position="171"/>
    </location>
</feature>
<dbReference type="CDD" id="cd04477">
    <property type="entry name" value="RPA1N"/>
    <property type="match status" value="1"/>
</dbReference>
<keyword evidence="16" id="KW-1185">Reference proteome</keyword>
<comment type="similarity">
    <text evidence="2 9">Belongs to the replication factor A protein 1 family.</text>
</comment>
<evidence type="ECO:0000256" key="3">
    <source>
        <dbReference type="ARBA" id="ARBA00022705"/>
    </source>
</evidence>
<comment type="function">
    <text evidence="9">As part of the replication protein A (RPA/RP-A), a single-stranded DNA-binding heterotrimeric complex, may play an essential role in DNA replication, recombination and repair. Binds and stabilizes single-stranded DNA intermediates, preventing complementary DNA reannealing and recruiting different proteins involved in DNA metabolism.</text>
</comment>
<dbReference type="SUPFAM" id="SSF50249">
    <property type="entry name" value="Nucleic acid-binding proteins"/>
    <property type="match status" value="4"/>
</dbReference>
<dbReference type="PANTHER" id="PTHR47165:SF4">
    <property type="entry name" value="OS03G0429900 PROTEIN"/>
    <property type="match status" value="1"/>
</dbReference>
<dbReference type="Pfam" id="PF08646">
    <property type="entry name" value="Rep_fac-A_C"/>
    <property type="match status" value="1"/>
</dbReference>
<dbReference type="InterPro" id="IPR013955">
    <property type="entry name" value="Rep_factor-A_C"/>
</dbReference>
<evidence type="ECO:0000256" key="5">
    <source>
        <dbReference type="ARBA" id="ARBA00022771"/>
    </source>
</evidence>
<evidence type="ECO:0000256" key="10">
    <source>
        <dbReference type="SAM" id="MobiDB-lite"/>
    </source>
</evidence>
<dbReference type="CDD" id="cd04476">
    <property type="entry name" value="RPA1_DBD_C"/>
    <property type="match status" value="1"/>
</dbReference>
<organism evidence="15 16">
    <name type="scientific">Marasmius tenuissimus</name>
    <dbReference type="NCBI Taxonomy" id="585030"/>
    <lineage>
        <taxon>Eukaryota</taxon>
        <taxon>Fungi</taxon>
        <taxon>Dikarya</taxon>
        <taxon>Basidiomycota</taxon>
        <taxon>Agaricomycotina</taxon>
        <taxon>Agaricomycetes</taxon>
        <taxon>Agaricomycetidae</taxon>
        <taxon>Agaricales</taxon>
        <taxon>Marasmiineae</taxon>
        <taxon>Marasmiaceae</taxon>
        <taxon>Marasmius</taxon>
    </lineage>
</organism>
<evidence type="ECO:0000256" key="8">
    <source>
        <dbReference type="ARBA" id="ARBA00023242"/>
    </source>
</evidence>
<evidence type="ECO:0000256" key="7">
    <source>
        <dbReference type="ARBA" id="ARBA00023125"/>
    </source>
</evidence>
<keyword evidence="15" id="KW-0689">Ribosomal protein</keyword>
<proteinExistence type="inferred from homology"/>
<dbReference type="EMBL" id="JBBXMP010000197">
    <property type="protein sequence ID" value="KAL0059986.1"/>
    <property type="molecule type" value="Genomic_DNA"/>
</dbReference>
<evidence type="ECO:0000259" key="13">
    <source>
        <dbReference type="Pfam" id="PF08646"/>
    </source>
</evidence>
<dbReference type="InterPro" id="IPR004365">
    <property type="entry name" value="NA-bd_OB_tRNA"/>
</dbReference>
<dbReference type="Gene3D" id="2.40.50.140">
    <property type="entry name" value="Nucleic acid-binding proteins"/>
    <property type="match status" value="4"/>
</dbReference>
<dbReference type="CDD" id="cd04475">
    <property type="entry name" value="RPA1_DBD_B"/>
    <property type="match status" value="1"/>
</dbReference>
<feature type="region of interest" description="Disordered" evidence="10">
    <location>
        <begin position="110"/>
        <end position="173"/>
    </location>
</feature>
<evidence type="ECO:0000259" key="11">
    <source>
        <dbReference type="Pfam" id="PF01336"/>
    </source>
</evidence>
<evidence type="ECO:0000256" key="1">
    <source>
        <dbReference type="ARBA" id="ARBA00004123"/>
    </source>
</evidence>
<evidence type="ECO:0000313" key="16">
    <source>
        <dbReference type="Proteomes" id="UP001437256"/>
    </source>
</evidence>
<keyword evidence="6 9" id="KW-0862">Zinc</keyword>
<protein>
    <recommendedName>
        <fullName evidence="9">Replication protein A subunit</fullName>
    </recommendedName>
</protein>
<dbReference type="CDD" id="cd04474">
    <property type="entry name" value="RPA1_DBD_A"/>
    <property type="match status" value="1"/>
</dbReference>
<comment type="caution">
    <text evidence="15">The sequence shown here is derived from an EMBL/GenBank/DDBJ whole genome shotgun (WGS) entry which is preliminary data.</text>
</comment>
<comment type="subcellular location">
    <subcellularLocation>
        <location evidence="1 9">Nucleus</location>
    </subcellularLocation>
</comment>
<dbReference type="Pfam" id="PF04057">
    <property type="entry name" value="Rep-A_N"/>
    <property type="match status" value="1"/>
</dbReference>
<dbReference type="Pfam" id="PF01336">
    <property type="entry name" value="tRNA_anti-codon"/>
    <property type="match status" value="1"/>
</dbReference>
<dbReference type="Proteomes" id="UP001437256">
    <property type="component" value="Unassembled WGS sequence"/>
</dbReference>
<dbReference type="NCBIfam" id="TIGR00617">
    <property type="entry name" value="rpa1"/>
    <property type="match status" value="1"/>
</dbReference>
<reference evidence="15 16" key="1">
    <citation type="submission" date="2024-05" db="EMBL/GenBank/DDBJ databases">
        <title>A draft genome resource for the thread blight pathogen Marasmius tenuissimus strain MS-2.</title>
        <authorList>
            <person name="Yulfo-Soto G.E."/>
            <person name="Baruah I.K."/>
            <person name="Amoako-Attah I."/>
            <person name="Bukari Y."/>
            <person name="Meinhardt L.W."/>
            <person name="Bailey B.A."/>
            <person name="Cohen S.P."/>
        </authorList>
    </citation>
    <scope>NUCLEOTIDE SEQUENCE [LARGE SCALE GENOMIC DNA]</scope>
    <source>
        <strain evidence="15 16">MS-2</strain>
    </source>
</reference>
<keyword evidence="8 9" id="KW-0539">Nucleus</keyword>
<dbReference type="InterPro" id="IPR004591">
    <property type="entry name" value="Rfa1"/>
</dbReference>